<feature type="coiled-coil region" evidence="1">
    <location>
        <begin position="51"/>
        <end position="78"/>
    </location>
</feature>
<keyword evidence="1" id="KW-0963">Cytoplasm</keyword>
<dbReference type="AlphaFoldDB" id="F3L1S8"/>
<comment type="pathway">
    <text evidence="1">Cofactor biosynthesis; ubiquinone biosynthesis.</text>
</comment>
<comment type="subcellular location">
    <subcellularLocation>
        <location evidence="1">Cytoplasm</location>
    </subcellularLocation>
</comment>
<dbReference type="GO" id="GO:0005829">
    <property type="term" value="C:cytosol"/>
    <property type="evidence" value="ECO:0007669"/>
    <property type="project" value="TreeGrafter"/>
</dbReference>
<dbReference type="UniPathway" id="UPA00232"/>
<dbReference type="PANTHER" id="PTHR38040">
    <property type="entry name" value="UBIQUINONE BIOSYNTHESIS ACCESSORY FACTOR UBIK"/>
    <property type="match status" value="1"/>
</dbReference>
<comment type="similarity">
    <text evidence="1">Belongs to the UbiK family.</text>
</comment>
<name>F3L1S8_9GAMM</name>
<dbReference type="GO" id="GO:0006744">
    <property type="term" value="P:ubiquinone biosynthetic process"/>
    <property type="evidence" value="ECO:0007669"/>
    <property type="project" value="UniProtKB-UniRule"/>
</dbReference>
<dbReference type="RefSeq" id="WP_009575715.1">
    <property type="nucleotide sequence ID" value="NZ_AEIG01000035.1"/>
</dbReference>
<comment type="function">
    <text evidence="1">Required for efficient ubiquinone (coenzyme Q) biosynthesis. UbiK is probably an accessory factor of Ubi enzymes and facilitates ubiquinone biosynthesis by acting as an assembly factor, a targeting factor, or both.</text>
</comment>
<proteinExistence type="inferred from homology"/>
<keyword evidence="3" id="KW-1185">Reference proteome</keyword>
<dbReference type="InterPro" id="IPR007475">
    <property type="entry name" value="UbiK"/>
</dbReference>
<dbReference type="HAMAP" id="MF_02216">
    <property type="entry name" value="UbiK"/>
    <property type="match status" value="1"/>
</dbReference>
<dbReference type="PANTHER" id="PTHR38040:SF1">
    <property type="entry name" value="UBIQUINONE BIOSYNTHESIS ACCESSORY FACTOR UBIK"/>
    <property type="match status" value="1"/>
</dbReference>
<accession>F3L1S8</accession>
<sequence length="79" mass="8724">MALKPPPIGDLLSQFKGLAEDSGLKQELDKNSKALMQTMLAKLDVVTREEFDAQCALLARAQQRIAELEAQIKLLEENG</sequence>
<dbReference type="EMBL" id="AEIG01000035">
    <property type="protein sequence ID" value="EGG29690.1"/>
    <property type="molecule type" value="Genomic_DNA"/>
</dbReference>
<dbReference type="Pfam" id="PF04380">
    <property type="entry name" value="BMFP"/>
    <property type="match status" value="1"/>
</dbReference>
<protein>
    <recommendedName>
        <fullName evidence="1">Ubiquinone biosynthesis accessory factor UbiK</fullName>
    </recommendedName>
</protein>
<dbReference type="OrthoDB" id="5297354at2"/>
<organism evidence="2 3">
    <name type="scientific">Aequoribacter fuscus</name>
    <dbReference type="NCBI Taxonomy" id="2518989"/>
    <lineage>
        <taxon>Bacteria</taxon>
        <taxon>Pseudomonadati</taxon>
        <taxon>Pseudomonadota</taxon>
        <taxon>Gammaproteobacteria</taxon>
        <taxon>Cellvibrionales</taxon>
        <taxon>Halieaceae</taxon>
        <taxon>Aequoribacter</taxon>
    </lineage>
</organism>
<evidence type="ECO:0000313" key="3">
    <source>
        <dbReference type="Proteomes" id="UP000005615"/>
    </source>
</evidence>
<dbReference type="STRING" id="2518989.IMCC3088_1418"/>
<reference evidence="2 3" key="1">
    <citation type="journal article" date="2011" name="J. Bacteriol.">
        <title>Genome sequence of strain IMCC3088, a proteorhodopsin-containing marine bacterium belonging to the OM60/NOR5 clade.</title>
        <authorList>
            <person name="Jang Y."/>
            <person name="Oh H.M."/>
            <person name="Kang I."/>
            <person name="Lee K."/>
            <person name="Yang S.J."/>
            <person name="Cho J.C."/>
        </authorList>
    </citation>
    <scope>NUCLEOTIDE SEQUENCE [LARGE SCALE GENOMIC DNA]</scope>
    <source>
        <strain evidence="2 3">IMCC3088</strain>
    </source>
</reference>
<dbReference type="Proteomes" id="UP000005615">
    <property type="component" value="Unassembled WGS sequence"/>
</dbReference>
<comment type="caution">
    <text evidence="2">The sequence shown here is derived from an EMBL/GenBank/DDBJ whole genome shotgun (WGS) entry which is preliminary data.</text>
</comment>
<evidence type="ECO:0000313" key="2">
    <source>
        <dbReference type="EMBL" id="EGG29690.1"/>
    </source>
</evidence>
<keyword evidence="1" id="KW-0175">Coiled coil</keyword>
<keyword evidence="1" id="KW-0831">Ubiquinone biosynthesis</keyword>
<evidence type="ECO:0000256" key="1">
    <source>
        <dbReference type="HAMAP-Rule" id="MF_02216"/>
    </source>
</evidence>
<gene>
    <name evidence="1" type="primary">ubiK</name>
    <name evidence="2" type="ORF">IMCC3088_1418</name>
</gene>